<sequence length="513" mass="58343">MDSGAQGCSLYYDDLLNEFITLAEQKKLKESGKASKKVRLFFSRYNSLGVAYNMSQGVKKIRKKLDAIAINHNQFGFSVDSQSIRRRREGTCSYVYEGNIIGREDDVEKIVGLLVDSHVQQDVSFLTIVGGGLGKTALAQLVYNDARVKSAFSSRLWTCVSDHDQNQLNVEQILSQILASATGQKHEGSSKDWLQTQLREKLASNRYLLVLDDVWTENRNHWIKLVEFLLGDQRGSWIVVTTRSHETARVIGDEQSNPHDDFVKIGQEIVEGCARVPLAIRVAGSLLYGQDKSMWLSFQSIGLCNFKERKNDIMPVLKLSYQQLESPLKSCFAYCALFPKDFVIEKKLLLSLWMAQGYNVPLDDGQRMEDAAEEYFSILLRRCFFQDVEHDDYGEILSCKIHDLMHDIAQKVAGKEIVCIADSLTDFKDKKVRHLAHTNTSAHLFSTKNHIRSYLYVGKMATTLKLSRCHGLKELPKDLMKLINLQILDITGCYRPSYMPRGMSNLTCLYMLT</sequence>
<reference evidence="4" key="1">
    <citation type="journal article" date="2017" name="Nature">
        <title>The genome of Chenopodium quinoa.</title>
        <authorList>
            <person name="Jarvis D.E."/>
            <person name="Ho Y.S."/>
            <person name="Lightfoot D.J."/>
            <person name="Schmoeckel S.M."/>
            <person name="Li B."/>
            <person name="Borm T.J.A."/>
            <person name="Ohyanagi H."/>
            <person name="Mineta K."/>
            <person name="Michell C.T."/>
            <person name="Saber N."/>
            <person name="Kharbatia N.M."/>
            <person name="Rupper R.R."/>
            <person name="Sharp A.R."/>
            <person name="Dally N."/>
            <person name="Boughton B.A."/>
            <person name="Woo Y.H."/>
            <person name="Gao G."/>
            <person name="Schijlen E.G.W.M."/>
            <person name="Guo X."/>
            <person name="Momin A.A."/>
            <person name="Negrao S."/>
            <person name="Al-Babili S."/>
            <person name="Gehring C."/>
            <person name="Roessner U."/>
            <person name="Jung C."/>
            <person name="Murphy K."/>
            <person name="Arold S.T."/>
            <person name="Gojobori T."/>
            <person name="van der Linden C.G."/>
            <person name="van Loo E.N."/>
            <person name="Jellen E.N."/>
            <person name="Maughan P.J."/>
            <person name="Tester M."/>
        </authorList>
    </citation>
    <scope>NUCLEOTIDE SEQUENCE [LARGE SCALE GENOMIC DNA]</scope>
    <source>
        <strain evidence="4">cv. PI 614886</strain>
    </source>
</reference>
<feature type="domain" description="Disease resistance protein winged helix" evidence="3">
    <location>
        <begin position="337"/>
        <end position="409"/>
    </location>
</feature>
<dbReference type="SUPFAM" id="SSF52540">
    <property type="entry name" value="P-loop containing nucleoside triphosphate hydrolases"/>
    <property type="match status" value="1"/>
</dbReference>
<dbReference type="EnsemblPlants" id="AUR62015443-RA">
    <property type="protein sequence ID" value="AUR62015443-RA:cds"/>
    <property type="gene ID" value="AUR62015443"/>
</dbReference>
<dbReference type="InterPro" id="IPR027417">
    <property type="entry name" value="P-loop_NTPase"/>
</dbReference>
<dbReference type="GO" id="GO:0006952">
    <property type="term" value="P:defense response"/>
    <property type="evidence" value="ECO:0007669"/>
    <property type="project" value="UniProtKB-KW"/>
</dbReference>
<organism evidence="4 5">
    <name type="scientific">Chenopodium quinoa</name>
    <name type="common">Quinoa</name>
    <dbReference type="NCBI Taxonomy" id="63459"/>
    <lineage>
        <taxon>Eukaryota</taxon>
        <taxon>Viridiplantae</taxon>
        <taxon>Streptophyta</taxon>
        <taxon>Embryophyta</taxon>
        <taxon>Tracheophyta</taxon>
        <taxon>Spermatophyta</taxon>
        <taxon>Magnoliopsida</taxon>
        <taxon>eudicotyledons</taxon>
        <taxon>Gunneridae</taxon>
        <taxon>Pentapetalae</taxon>
        <taxon>Caryophyllales</taxon>
        <taxon>Chenopodiaceae</taxon>
        <taxon>Chenopodioideae</taxon>
        <taxon>Atripliceae</taxon>
        <taxon>Chenopodium</taxon>
    </lineage>
</organism>
<dbReference type="Gene3D" id="3.80.10.10">
    <property type="entry name" value="Ribonuclease Inhibitor"/>
    <property type="match status" value="1"/>
</dbReference>
<accession>A0A803LMD2</accession>
<dbReference type="PANTHER" id="PTHR36766">
    <property type="entry name" value="PLANT BROAD-SPECTRUM MILDEW RESISTANCE PROTEIN RPW8"/>
    <property type="match status" value="1"/>
</dbReference>
<dbReference type="Proteomes" id="UP000596660">
    <property type="component" value="Unplaced"/>
</dbReference>
<keyword evidence="1" id="KW-0611">Plant defense</keyword>
<dbReference type="InterPro" id="IPR036388">
    <property type="entry name" value="WH-like_DNA-bd_sf"/>
</dbReference>
<proteinExistence type="predicted"/>
<keyword evidence="5" id="KW-1185">Reference proteome</keyword>
<dbReference type="AlphaFoldDB" id="A0A803LMD2"/>
<reference evidence="4" key="2">
    <citation type="submission" date="2021-03" db="UniProtKB">
        <authorList>
            <consortium name="EnsemblPlants"/>
        </authorList>
    </citation>
    <scope>IDENTIFICATION</scope>
</reference>
<dbReference type="Gramene" id="AUR62015443-RA">
    <property type="protein sequence ID" value="AUR62015443-RA:cds"/>
    <property type="gene ID" value="AUR62015443"/>
</dbReference>
<dbReference type="GO" id="GO:0043531">
    <property type="term" value="F:ADP binding"/>
    <property type="evidence" value="ECO:0007669"/>
    <property type="project" value="InterPro"/>
</dbReference>
<evidence type="ECO:0000313" key="4">
    <source>
        <dbReference type="EnsemblPlants" id="AUR62015443-RA:cds"/>
    </source>
</evidence>
<evidence type="ECO:0000259" key="2">
    <source>
        <dbReference type="Pfam" id="PF00931"/>
    </source>
</evidence>
<dbReference type="SUPFAM" id="SSF52058">
    <property type="entry name" value="L domain-like"/>
    <property type="match status" value="1"/>
</dbReference>
<evidence type="ECO:0000256" key="1">
    <source>
        <dbReference type="ARBA" id="ARBA00022821"/>
    </source>
</evidence>
<evidence type="ECO:0000259" key="3">
    <source>
        <dbReference type="Pfam" id="PF23559"/>
    </source>
</evidence>
<protein>
    <recommendedName>
        <fullName evidence="6">NB-ARC domain-containing protein</fullName>
    </recommendedName>
</protein>
<dbReference type="PRINTS" id="PR00364">
    <property type="entry name" value="DISEASERSIST"/>
</dbReference>
<dbReference type="Gene3D" id="3.40.50.300">
    <property type="entry name" value="P-loop containing nucleotide triphosphate hydrolases"/>
    <property type="match status" value="1"/>
</dbReference>
<evidence type="ECO:0008006" key="6">
    <source>
        <dbReference type="Google" id="ProtNLM"/>
    </source>
</evidence>
<dbReference type="InterPro" id="IPR002182">
    <property type="entry name" value="NB-ARC"/>
</dbReference>
<dbReference type="Pfam" id="PF23559">
    <property type="entry name" value="WHD_DRP"/>
    <property type="match status" value="1"/>
</dbReference>
<dbReference type="InterPro" id="IPR032675">
    <property type="entry name" value="LRR_dom_sf"/>
</dbReference>
<dbReference type="InterPro" id="IPR058922">
    <property type="entry name" value="WHD_DRP"/>
</dbReference>
<dbReference type="Gene3D" id="1.10.10.10">
    <property type="entry name" value="Winged helix-like DNA-binding domain superfamily/Winged helix DNA-binding domain"/>
    <property type="match status" value="1"/>
</dbReference>
<feature type="domain" description="NB-ARC" evidence="2">
    <location>
        <begin position="103"/>
        <end position="259"/>
    </location>
</feature>
<dbReference type="Pfam" id="PF00931">
    <property type="entry name" value="NB-ARC"/>
    <property type="match status" value="1"/>
</dbReference>
<name>A0A803LMD2_CHEQI</name>
<dbReference type="OMA" id="IVMVERS"/>
<dbReference type="PANTHER" id="PTHR36766:SF35">
    <property type="entry name" value="DISEASE RESISTANCE PROTEIN RGA3"/>
    <property type="match status" value="1"/>
</dbReference>
<evidence type="ECO:0000313" key="5">
    <source>
        <dbReference type="Proteomes" id="UP000596660"/>
    </source>
</evidence>